<accession>A0A0E9UQU6</accession>
<reference evidence="1" key="1">
    <citation type="submission" date="2014-11" db="EMBL/GenBank/DDBJ databases">
        <authorList>
            <person name="Amaro Gonzalez C."/>
        </authorList>
    </citation>
    <scope>NUCLEOTIDE SEQUENCE</scope>
</reference>
<dbReference type="AlphaFoldDB" id="A0A0E9UQU6"/>
<protein>
    <submittedName>
        <fullName evidence="1">Uncharacterized protein</fullName>
    </submittedName>
</protein>
<evidence type="ECO:0000313" key="1">
    <source>
        <dbReference type="EMBL" id="JAH68207.1"/>
    </source>
</evidence>
<dbReference type="EMBL" id="GBXM01040370">
    <property type="protein sequence ID" value="JAH68207.1"/>
    <property type="molecule type" value="Transcribed_RNA"/>
</dbReference>
<sequence length="20" mass="2260">MIKINEKEGLLFKTVVATPK</sequence>
<proteinExistence type="predicted"/>
<reference evidence="1" key="2">
    <citation type="journal article" date="2015" name="Fish Shellfish Immunol.">
        <title>Early steps in the European eel (Anguilla anguilla)-Vibrio vulnificus interaction in the gills: Role of the RtxA13 toxin.</title>
        <authorList>
            <person name="Callol A."/>
            <person name="Pajuelo D."/>
            <person name="Ebbesson L."/>
            <person name="Teles M."/>
            <person name="MacKenzie S."/>
            <person name="Amaro C."/>
        </authorList>
    </citation>
    <scope>NUCLEOTIDE SEQUENCE</scope>
</reference>
<organism evidence="1">
    <name type="scientific">Anguilla anguilla</name>
    <name type="common">European freshwater eel</name>
    <name type="synonym">Muraena anguilla</name>
    <dbReference type="NCBI Taxonomy" id="7936"/>
    <lineage>
        <taxon>Eukaryota</taxon>
        <taxon>Metazoa</taxon>
        <taxon>Chordata</taxon>
        <taxon>Craniata</taxon>
        <taxon>Vertebrata</taxon>
        <taxon>Euteleostomi</taxon>
        <taxon>Actinopterygii</taxon>
        <taxon>Neopterygii</taxon>
        <taxon>Teleostei</taxon>
        <taxon>Anguilliformes</taxon>
        <taxon>Anguillidae</taxon>
        <taxon>Anguilla</taxon>
    </lineage>
</organism>
<name>A0A0E9UQU6_ANGAN</name>